<dbReference type="AlphaFoldDB" id="A0A645AA90"/>
<keyword evidence="1" id="KW-0812">Transmembrane</keyword>
<dbReference type="InterPro" id="IPR023299">
    <property type="entry name" value="ATPase_P-typ_cyto_dom_N"/>
</dbReference>
<gene>
    <name evidence="2" type="ORF">SDC9_94457</name>
</gene>
<protein>
    <submittedName>
        <fullName evidence="2">Uncharacterized protein</fullName>
    </submittedName>
</protein>
<evidence type="ECO:0000313" key="2">
    <source>
        <dbReference type="EMBL" id="MPM47743.1"/>
    </source>
</evidence>
<organism evidence="2">
    <name type="scientific">bioreactor metagenome</name>
    <dbReference type="NCBI Taxonomy" id="1076179"/>
    <lineage>
        <taxon>unclassified sequences</taxon>
        <taxon>metagenomes</taxon>
        <taxon>ecological metagenomes</taxon>
    </lineage>
</organism>
<dbReference type="SUPFAM" id="SSF81660">
    <property type="entry name" value="Metal cation-transporting ATPase, ATP-binding domain N"/>
    <property type="match status" value="1"/>
</dbReference>
<dbReference type="Gene3D" id="3.40.1110.10">
    <property type="entry name" value="Calcium-transporting ATPase, cytoplasmic domain N"/>
    <property type="match status" value="1"/>
</dbReference>
<dbReference type="GO" id="GO:0000166">
    <property type="term" value="F:nucleotide binding"/>
    <property type="evidence" value="ECO:0007669"/>
    <property type="project" value="InterPro"/>
</dbReference>
<feature type="transmembrane region" description="Helical" evidence="1">
    <location>
        <begin position="332"/>
        <end position="353"/>
    </location>
</feature>
<evidence type="ECO:0000256" key="1">
    <source>
        <dbReference type="SAM" id="Phobius"/>
    </source>
</evidence>
<dbReference type="Gene3D" id="3.40.50.1000">
    <property type="entry name" value="HAD superfamily/HAD-like"/>
    <property type="match status" value="1"/>
</dbReference>
<name>A0A645AA90_9ZZZZ</name>
<dbReference type="InterPro" id="IPR023214">
    <property type="entry name" value="HAD_sf"/>
</dbReference>
<keyword evidence="1" id="KW-0472">Membrane</keyword>
<accession>A0A645AA90</accession>
<reference evidence="2" key="1">
    <citation type="submission" date="2019-08" db="EMBL/GenBank/DDBJ databases">
        <authorList>
            <person name="Kucharzyk K."/>
            <person name="Murdoch R.W."/>
            <person name="Higgins S."/>
            <person name="Loffler F."/>
        </authorList>
    </citation>
    <scope>NUCLEOTIDE SEQUENCE</scope>
</reference>
<dbReference type="EMBL" id="VSSQ01011799">
    <property type="protein sequence ID" value="MPM47743.1"/>
    <property type="molecule type" value="Genomic_DNA"/>
</dbReference>
<keyword evidence="1" id="KW-1133">Transmembrane helix</keyword>
<sequence>MVGEESGLAVTLKRLPPDEAARLAATPVPEPIATAVPESVPVSQNLAGSWKGEAAGAPIAITLSPDGKIGIVQAEGVRTGSYASDLSAITVSFEDGTALTYRFILMGDTLLLTDEQIFKGAPPAVTGIKLYGDETLESSVICAASIAVTLGMPLGAAFLQLLDGRMDRLGAVTEIKYQDELGLYSFMNGNVIAMGDGEFMKQNMIRLPRDGAGERIRKNGDYPLYLAVGGRLAAIFAVRYDLTKSTASALKALVTTGVGLLVATNDPLLTAPVILQLLGQKQADVRILPSRNRDELELAPAVSEKVTALLGRRDPMALAKCVSGAVRIRNAAAAGTAVGALSMAASALLLLFAAKNGIVAAVSPFFYPLYGLVWMLPTVCIAFITARIIGK</sequence>
<feature type="transmembrane region" description="Helical" evidence="1">
    <location>
        <begin position="365"/>
        <end position="389"/>
    </location>
</feature>
<feature type="transmembrane region" description="Helical" evidence="1">
    <location>
        <begin position="138"/>
        <end position="159"/>
    </location>
</feature>
<comment type="caution">
    <text evidence="2">The sequence shown here is derived from an EMBL/GenBank/DDBJ whole genome shotgun (WGS) entry which is preliminary data.</text>
</comment>
<proteinExistence type="predicted"/>